<dbReference type="Gene3D" id="3.10.180.10">
    <property type="entry name" value="2,3-Dihydroxybiphenyl 1,2-Dioxygenase, domain 1"/>
    <property type="match status" value="1"/>
</dbReference>
<accession>A0A2V4DR06</accession>
<gene>
    <name evidence="3" type="ORF">DKK79_12695</name>
</gene>
<keyword evidence="1" id="KW-0479">Metal-binding</keyword>
<dbReference type="Proteomes" id="UP000247483">
    <property type="component" value="Unassembled WGS sequence"/>
</dbReference>
<comment type="caution">
    <text evidence="3">The sequence shown here is derived from an EMBL/GenBank/DDBJ whole genome shotgun (WGS) entry which is preliminary data.</text>
</comment>
<dbReference type="PANTHER" id="PTHR43048:SF3">
    <property type="entry name" value="METHYLMALONYL-COA EPIMERASE, MITOCHONDRIAL"/>
    <property type="match status" value="1"/>
</dbReference>
<feature type="domain" description="VOC" evidence="2">
    <location>
        <begin position="41"/>
        <end position="167"/>
    </location>
</feature>
<dbReference type="InterPro" id="IPR051785">
    <property type="entry name" value="MMCE/EMCE_epimerase"/>
</dbReference>
<dbReference type="PANTHER" id="PTHR43048">
    <property type="entry name" value="METHYLMALONYL-COA EPIMERASE"/>
    <property type="match status" value="1"/>
</dbReference>
<reference evidence="3 4" key="1">
    <citation type="submission" date="2018-05" db="EMBL/GenBank/DDBJ databases">
        <title>Reference genomes for bee gut microbiota database.</title>
        <authorList>
            <person name="Ellegaard K.M."/>
        </authorList>
    </citation>
    <scope>NUCLEOTIDE SEQUENCE [LARGE SCALE GENOMIC DNA]</scope>
    <source>
        <strain evidence="3 4">ESL0177</strain>
    </source>
</reference>
<dbReference type="EMBL" id="QGLP01000009">
    <property type="protein sequence ID" value="PXZ02753.1"/>
    <property type="molecule type" value="Genomic_DNA"/>
</dbReference>
<evidence type="ECO:0000259" key="2">
    <source>
        <dbReference type="PROSITE" id="PS51819"/>
    </source>
</evidence>
<dbReference type="GO" id="GO:0046872">
    <property type="term" value="F:metal ion binding"/>
    <property type="evidence" value="ECO:0007669"/>
    <property type="project" value="UniProtKB-KW"/>
</dbReference>
<evidence type="ECO:0000313" key="4">
    <source>
        <dbReference type="Proteomes" id="UP000247483"/>
    </source>
</evidence>
<evidence type="ECO:0000256" key="1">
    <source>
        <dbReference type="ARBA" id="ARBA00022723"/>
    </source>
</evidence>
<name>A0A2V4DR06_9GAMM</name>
<protein>
    <submittedName>
        <fullName evidence="3">VOC family protein</fullName>
    </submittedName>
</protein>
<dbReference type="InterPro" id="IPR037523">
    <property type="entry name" value="VOC_core"/>
</dbReference>
<dbReference type="CDD" id="cd06587">
    <property type="entry name" value="VOC"/>
    <property type="match status" value="1"/>
</dbReference>
<evidence type="ECO:0000313" key="3">
    <source>
        <dbReference type="EMBL" id="PXZ02753.1"/>
    </source>
</evidence>
<dbReference type="GO" id="GO:0004493">
    <property type="term" value="F:methylmalonyl-CoA epimerase activity"/>
    <property type="evidence" value="ECO:0007669"/>
    <property type="project" value="TreeGrafter"/>
</dbReference>
<dbReference type="Pfam" id="PF00903">
    <property type="entry name" value="Glyoxalase"/>
    <property type="match status" value="1"/>
</dbReference>
<dbReference type="GO" id="GO:0046491">
    <property type="term" value="P:L-methylmalonyl-CoA metabolic process"/>
    <property type="evidence" value="ECO:0007669"/>
    <property type="project" value="TreeGrafter"/>
</dbReference>
<dbReference type="InterPro" id="IPR004360">
    <property type="entry name" value="Glyas_Fos-R_dOase_dom"/>
</dbReference>
<dbReference type="SUPFAM" id="SSF54593">
    <property type="entry name" value="Glyoxalase/Bleomycin resistance protein/Dihydroxybiphenyl dioxygenase"/>
    <property type="match status" value="1"/>
</dbReference>
<organism evidence="3 4">
    <name type="scientific">Gilliamella apicola</name>
    <dbReference type="NCBI Taxonomy" id="1196095"/>
    <lineage>
        <taxon>Bacteria</taxon>
        <taxon>Pseudomonadati</taxon>
        <taxon>Pseudomonadota</taxon>
        <taxon>Gammaproteobacteria</taxon>
        <taxon>Orbales</taxon>
        <taxon>Orbaceae</taxon>
        <taxon>Gilliamella</taxon>
    </lineage>
</organism>
<sequence>MLIMETCKSHLSRRYAVLSTSHFMVTIVQEKVSNMNNLITGIAHLGLKVSDIDKSSAFYQTLGFSVTEKFAKKGENGEVHVAFLTSPKLTLELYQLPDSIDNNLSQSRNGIEHFALEVNDIDKMLNKIKALGYEINEGPVYEKREYCEVSFFLISGPDGERIEFDMTRYF</sequence>
<dbReference type="InterPro" id="IPR029068">
    <property type="entry name" value="Glyas_Bleomycin-R_OHBP_Dase"/>
</dbReference>
<dbReference type="AlphaFoldDB" id="A0A2V4DR06"/>
<proteinExistence type="predicted"/>
<dbReference type="PROSITE" id="PS51819">
    <property type="entry name" value="VOC"/>
    <property type="match status" value="1"/>
</dbReference>